<dbReference type="AlphaFoldDB" id="A0ABD6DYJ9"/>
<dbReference type="EMBL" id="JBHUDP010000004">
    <property type="protein sequence ID" value="MFD1686336.1"/>
    <property type="molecule type" value="Genomic_DNA"/>
</dbReference>
<evidence type="ECO:0000256" key="1">
    <source>
        <dbReference type="SAM" id="MobiDB-lite"/>
    </source>
</evidence>
<dbReference type="RefSeq" id="WP_256305365.1">
    <property type="nucleotide sequence ID" value="NZ_JANHAW010000001.1"/>
</dbReference>
<dbReference type="PANTHER" id="PTHR37460:SF1">
    <property type="entry name" value="ENDONUCLEASE III"/>
    <property type="match status" value="1"/>
</dbReference>
<evidence type="ECO:0000313" key="2">
    <source>
        <dbReference type="EMBL" id="MFD1686336.1"/>
    </source>
</evidence>
<dbReference type="PANTHER" id="PTHR37460">
    <property type="entry name" value="ENDONUCLEASE III"/>
    <property type="match status" value="1"/>
</dbReference>
<keyword evidence="3" id="KW-1185">Reference proteome</keyword>
<gene>
    <name evidence="2" type="ORF">ACFSAS_12000</name>
</gene>
<dbReference type="Pfam" id="PF01986">
    <property type="entry name" value="DUF123"/>
    <property type="match status" value="1"/>
</dbReference>
<evidence type="ECO:0000313" key="3">
    <source>
        <dbReference type="Proteomes" id="UP001597092"/>
    </source>
</evidence>
<dbReference type="InterPro" id="IPR002837">
    <property type="entry name" value="DUF123"/>
</dbReference>
<dbReference type="Proteomes" id="UP001597092">
    <property type="component" value="Unassembled WGS sequence"/>
</dbReference>
<comment type="caution">
    <text evidence="2">The sequence shown here is derived from an EMBL/GenBank/DDBJ whole genome shotgun (WGS) entry which is preliminary data.</text>
</comment>
<reference evidence="2 3" key="1">
    <citation type="journal article" date="2019" name="Int. J. Syst. Evol. Microbiol.">
        <title>The Global Catalogue of Microorganisms (GCM) 10K type strain sequencing project: providing services to taxonomists for standard genome sequencing and annotation.</title>
        <authorList>
            <consortium name="The Broad Institute Genomics Platform"/>
            <consortium name="The Broad Institute Genome Sequencing Center for Infectious Disease"/>
            <person name="Wu L."/>
            <person name="Ma J."/>
        </authorList>
    </citation>
    <scope>NUCLEOTIDE SEQUENCE [LARGE SCALE GENOMIC DNA]</scope>
    <source>
        <strain evidence="2 3">CGMCC 1.10387</strain>
    </source>
</reference>
<accession>A0ABD6DYJ9</accession>
<dbReference type="CDD" id="cd10441">
    <property type="entry name" value="GIY-YIG_COG1833"/>
    <property type="match status" value="1"/>
</dbReference>
<feature type="region of interest" description="Disordered" evidence="1">
    <location>
        <begin position="1"/>
        <end position="26"/>
    </location>
</feature>
<organism evidence="2 3">
    <name type="scientific">Halobellus litoreus</name>
    <dbReference type="NCBI Taxonomy" id="755310"/>
    <lineage>
        <taxon>Archaea</taxon>
        <taxon>Methanobacteriati</taxon>
        <taxon>Methanobacteriota</taxon>
        <taxon>Stenosarchaea group</taxon>
        <taxon>Halobacteria</taxon>
        <taxon>Halobacteriales</taxon>
        <taxon>Haloferacaceae</taxon>
        <taxon>Halobellus</taxon>
    </lineage>
</organism>
<sequence>MTDDPDTDERAAGRNAPAAARRAADSDRVFVVDPDEIEAGTDPLGIGDGTAPVGSYVLVYSLGSAATMTVGALGAATFPPGTYAYVGSAFGSNGLGRVDRHRRVASGDHDVTHWHIDYFGSNPDATLDSVVAVPREDVECRLATEIADRRSPAVSAPLEGFGASDCACATHFLGGVDSARDADSPANSESDTLGVTAVDVAVSVIRS</sequence>
<name>A0ABD6DYJ9_9EURY</name>
<proteinExistence type="predicted"/>
<protein>
    <submittedName>
        <fullName evidence="2">DUF123 domain-containing protein</fullName>
    </submittedName>
</protein>